<gene>
    <name evidence="9 12" type="primary">lspA</name>
    <name evidence="12" type="ORF">DJ568_06635</name>
</gene>
<dbReference type="PANTHER" id="PTHR33695">
    <property type="entry name" value="LIPOPROTEIN SIGNAL PEPTIDASE"/>
    <property type="match status" value="1"/>
</dbReference>
<feature type="transmembrane region" description="Helical" evidence="9">
    <location>
        <begin position="138"/>
        <end position="158"/>
    </location>
</feature>
<dbReference type="PANTHER" id="PTHR33695:SF1">
    <property type="entry name" value="LIPOPROTEIN SIGNAL PEPTIDASE"/>
    <property type="match status" value="1"/>
</dbReference>
<keyword evidence="5 9" id="KW-0064">Aspartyl protease</keyword>
<dbReference type="PRINTS" id="PR00781">
    <property type="entry name" value="LIPOSIGPTASE"/>
</dbReference>
<keyword evidence="8 9" id="KW-0472">Membrane</keyword>
<keyword evidence="6 9" id="KW-0378">Hydrolase</keyword>
<comment type="similarity">
    <text evidence="1 9 11">Belongs to the peptidase A8 family.</text>
</comment>
<dbReference type="HAMAP" id="MF_00161">
    <property type="entry name" value="LspA"/>
    <property type="match status" value="1"/>
</dbReference>
<evidence type="ECO:0000256" key="6">
    <source>
        <dbReference type="ARBA" id="ARBA00022801"/>
    </source>
</evidence>
<feature type="transmembrane region" description="Helical" evidence="9">
    <location>
        <begin position="99"/>
        <end position="118"/>
    </location>
</feature>
<evidence type="ECO:0000256" key="4">
    <source>
        <dbReference type="ARBA" id="ARBA00022692"/>
    </source>
</evidence>
<evidence type="ECO:0000313" key="12">
    <source>
        <dbReference type="EMBL" id="RCH55563.1"/>
    </source>
</evidence>
<feature type="transmembrane region" description="Helical" evidence="9">
    <location>
        <begin position="67"/>
        <end position="87"/>
    </location>
</feature>
<comment type="caution">
    <text evidence="12">The sequence shown here is derived from an EMBL/GenBank/DDBJ whole genome shotgun (WGS) entry which is preliminary data.</text>
</comment>
<reference evidence="12 13" key="1">
    <citation type="submission" date="2018-05" db="EMBL/GenBank/DDBJ databases">
        <title>Mucilaginibacter hurinus sp. nov., isolated from briquette warehouse soil.</title>
        <authorList>
            <person name="Choi L."/>
        </authorList>
    </citation>
    <scope>NUCLEOTIDE SEQUENCE [LARGE SCALE GENOMIC DNA]</scope>
    <source>
        <strain evidence="12 13">ZR32</strain>
    </source>
</reference>
<dbReference type="GO" id="GO:0006508">
    <property type="term" value="P:proteolysis"/>
    <property type="evidence" value="ECO:0007669"/>
    <property type="project" value="UniProtKB-KW"/>
</dbReference>
<dbReference type="GO" id="GO:0005886">
    <property type="term" value="C:plasma membrane"/>
    <property type="evidence" value="ECO:0007669"/>
    <property type="project" value="UniProtKB-SubCell"/>
</dbReference>
<dbReference type="NCBIfam" id="TIGR00077">
    <property type="entry name" value="lspA"/>
    <property type="match status" value="1"/>
</dbReference>
<dbReference type="GO" id="GO:0004190">
    <property type="term" value="F:aspartic-type endopeptidase activity"/>
    <property type="evidence" value="ECO:0007669"/>
    <property type="project" value="UniProtKB-UniRule"/>
</dbReference>
<keyword evidence="7 9" id="KW-1133">Transmembrane helix</keyword>
<dbReference type="OrthoDB" id="9810259at2"/>
<organism evidence="12 13">
    <name type="scientific">Mucilaginibacter hurinus</name>
    <dbReference type="NCBI Taxonomy" id="2201324"/>
    <lineage>
        <taxon>Bacteria</taxon>
        <taxon>Pseudomonadati</taxon>
        <taxon>Bacteroidota</taxon>
        <taxon>Sphingobacteriia</taxon>
        <taxon>Sphingobacteriales</taxon>
        <taxon>Sphingobacteriaceae</taxon>
        <taxon>Mucilaginibacter</taxon>
    </lineage>
</organism>
<comment type="catalytic activity">
    <reaction evidence="9 10">
        <text>Release of signal peptides from bacterial membrane prolipoproteins. Hydrolyzes -Xaa-Yaa-Zaa-|-(S,diacylglyceryl)Cys-, in which Xaa is hydrophobic (preferably Leu), and Yaa (Ala or Ser) and Zaa (Gly or Ala) have small, neutral side chains.</text>
        <dbReference type="EC" id="3.4.23.36"/>
    </reaction>
</comment>
<dbReference type="UniPathway" id="UPA00665"/>
<evidence type="ECO:0000256" key="9">
    <source>
        <dbReference type="HAMAP-Rule" id="MF_00161"/>
    </source>
</evidence>
<dbReference type="AlphaFoldDB" id="A0A367GS65"/>
<dbReference type="PROSITE" id="PS51257">
    <property type="entry name" value="PROKAR_LIPOPROTEIN"/>
    <property type="match status" value="1"/>
</dbReference>
<dbReference type="Pfam" id="PF01252">
    <property type="entry name" value="Peptidase_A8"/>
    <property type="match status" value="1"/>
</dbReference>
<comment type="subcellular location">
    <subcellularLocation>
        <location evidence="9">Cell membrane</location>
        <topology evidence="9">Multi-pass membrane protein</topology>
    </subcellularLocation>
</comment>
<evidence type="ECO:0000256" key="7">
    <source>
        <dbReference type="ARBA" id="ARBA00022989"/>
    </source>
</evidence>
<evidence type="ECO:0000256" key="5">
    <source>
        <dbReference type="ARBA" id="ARBA00022750"/>
    </source>
</evidence>
<feature type="active site" evidence="9">
    <location>
        <position position="143"/>
    </location>
</feature>
<evidence type="ECO:0000256" key="1">
    <source>
        <dbReference type="ARBA" id="ARBA00006139"/>
    </source>
</evidence>
<dbReference type="EMBL" id="QGDC01000003">
    <property type="protein sequence ID" value="RCH55563.1"/>
    <property type="molecule type" value="Genomic_DNA"/>
</dbReference>
<comment type="caution">
    <text evidence="9">Lacks conserved residue(s) required for the propagation of feature annotation.</text>
</comment>
<proteinExistence type="inferred from homology"/>
<evidence type="ECO:0000256" key="8">
    <source>
        <dbReference type="ARBA" id="ARBA00023136"/>
    </source>
</evidence>
<comment type="pathway">
    <text evidence="9">Protein modification; lipoprotein biosynthesis (signal peptide cleavage).</text>
</comment>
<keyword evidence="4 9" id="KW-0812">Transmembrane</keyword>
<comment type="function">
    <text evidence="9 10">This protein specifically catalyzes the removal of signal peptides from prolipoproteins.</text>
</comment>
<dbReference type="Proteomes" id="UP000253209">
    <property type="component" value="Unassembled WGS sequence"/>
</dbReference>
<name>A0A367GS65_9SPHI</name>
<evidence type="ECO:0000256" key="10">
    <source>
        <dbReference type="RuleBase" id="RU000594"/>
    </source>
</evidence>
<dbReference type="PROSITE" id="PS00855">
    <property type="entry name" value="SPASE_II"/>
    <property type="match status" value="1"/>
</dbReference>
<dbReference type="RefSeq" id="WP_114004478.1">
    <property type="nucleotide sequence ID" value="NZ_QGDC01000003.1"/>
</dbReference>
<accession>A0A367GS65</accession>
<dbReference type="EC" id="3.4.23.36" evidence="9"/>
<keyword evidence="3 9" id="KW-0645">Protease</keyword>
<protein>
    <recommendedName>
        <fullName evidence="9">Lipoprotein signal peptidase</fullName>
        <ecNumber evidence="9">3.4.23.36</ecNumber>
    </recommendedName>
    <alternativeName>
        <fullName evidence="9">Prolipoprotein signal peptidase</fullName>
    </alternativeName>
    <alternativeName>
        <fullName evidence="9">Signal peptidase II</fullName>
        <shortName evidence="9">SPase II</shortName>
    </alternativeName>
</protein>
<evidence type="ECO:0000313" key="13">
    <source>
        <dbReference type="Proteomes" id="UP000253209"/>
    </source>
</evidence>
<keyword evidence="2 9" id="KW-1003">Cell membrane</keyword>
<keyword evidence="13" id="KW-1185">Reference proteome</keyword>
<feature type="active site" evidence="9">
    <location>
        <position position="125"/>
    </location>
</feature>
<evidence type="ECO:0000256" key="3">
    <source>
        <dbReference type="ARBA" id="ARBA00022670"/>
    </source>
</evidence>
<evidence type="ECO:0000256" key="11">
    <source>
        <dbReference type="RuleBase" id="RU004181"/>
    </source>
</evidence>
<dbReference type="InterPro" id="IPR001872">
    <property type="entry name" value="Peptidase_A8"/>
</dbReference>
<evidence type="ECO:0000256" key="2">
    <source>
        <dbReference type="ARBA" id="ARBA00022475"/>
    </source>
</evidence>
<sequence>MKKSIKLWVFVVTALVSIGCDRVTKDLAKTHLKYEEPQSYLNNIFRLEYVENTGAALSLGDNLSQPWSFILLTLLPVIFMIGLVIYTIYNVGVLDKWSVLALSLITAGGIGNIIDRILYDRHVTDFMNIGIGSLRTGIFNVADMCVTAGVIIMLLFSFRSSNQQKAVSN</sequence>